<sequence length="387" mass="43353">MDAVSGGYDPQSASSSRASPSVAPITTPSGRRIQPKEGRHALKRKAVDESFDDNKVPGSNSVSDQAEEHSKRVKLDNEAEAPVFAEKTKTTTHRTFTLLKENTPEQRLDIQLPYETFLELDQAFSELKSAEGISEDQMYPSLGCNSLTQTAAVVTCPGNMHERAAGWIERKIINYAEEIDAHECGSTTQSFGRGDYTRSRNEPDGGFKTRLRANKLMIAIEVGTSETYDKLLDDKDMWINGNGVNVVILMCFEQSPPFRNPDTRYTNIAGVDAELETVAQSIAETVEANIGIDYYGPLEYRDHTWVDSHETFHLIQEGYALDSVDLPGTLNLRISDFYPHDEWHAANIEDNDVPFDSIEFLDSVRDSMGVFAELRLEFYLKDKLGLY</sequence>
<evidence type="ECO:0000313" key="2">
    <source>
        <dbReference type="Proteomes" id="UP001489719"/>
    </source>
</evidence>
<name>A0ACC3TJ42_9ASCO</name>
<accession>A0ACC3TJ42</accession>
<evidence type="ECO:0000313" key="1">
    <source>
        <dbReference type="EMBL" id="KAK9320971.1"/>
    </source>
</evidence>
<protein>
    <submittedName>
        <fullName evidence="1">Uncharacterized protein</fullName>
    </submittedName>
</protein>
<gene>
    <name evidence="1" type="ORF">V1517DRAFT_363460</name>
</gene>
<proteinExistence type="predicted"/>
<dbReference type="Proteomes" id="UP001489719">
    <property type="component" value="Unassembled WGS sequence"/>
</dbReference>
<reference evidence="2" key="1">
    <citation type="journal article" date="2024" name="Front. Bioeng. Biotechnol.">
        <title>Genome-scale model development and genomic sequencing of the oleaginous clade Lipomyces.</title>
        <authorList>
            <person name="Czajka J.J."/>
            <person name="Han Y."/>
            <person name="Kim J."/>
            <person name="Mondo S.J."/>
            <person name="Hofstad B.A."/>
            <person name="Robles A."/>
            <person name="Haridas S."/>
            <person name="Riley R."/>
            <person name="LaButti K."/>
            <person name="Pangilinan J."/>
            <person name="Andreopoulos W."/>
            <person name="Lipzen A."/>
            <person name="Yan J."/>
            <person name="Wang M."/>
            <person name="Ng V."/>
            <person name="Grigoriev I.V."/>
            <person name="Spatafora J.W."/>
            <person name="Magnuson J.K."/>
            <person name="Baker S.E."/>
            <person name="Pomraning K.R."/>
        </authorList>
    </citation>
    <scope>NUCLEOTIDE SEQUENCE [LARGE SCALE GENOMIC DNA]</scope>
    <source>
        <strain evidence="2">CBS 10300</strain>
    </source>
</reference>
<keyword evidence="2" id="KW-1185">Reference proteome</keyword>
<comment type="caution">
    <text evidence="1">The sequence shown here is derived from an EMBL/GenBank/DDBJ whole genome shotgun (WGS) entry which is preliminary data.</text>
</comment>
<dbReference type="EMBL" id="MU970110">
    <property type="protein sequence ID" value="KAK9320971.1"/>
    <property type="molecule type" value="Genomic_DNA"/>
</dbReference>
<organism evidence="1 2">
    <name type="scientific">Lipomyces orientalis</name>
    <dbReference type="NCBI Taxonomy" id="1233043"/>
    <lineage>
        <taxon>Eukaryota</taxon>
        <taxon>Fungi</taxon>
        <taxon>Dikarya</taxon>
        <taxon>Ascomycota</taxon>
        <taxon>Saccharomycotina</taxon>
        <taxon>Lipomycetes</taxon>
        <taxon>Lipomycetales</taxon>
        <taxon>Lipomycetaceae</taxon>
        <taxon>Lipomyces</taxon>
    </lineage>
</organism>